<feature type="binding site" evidence="1">
    <location>
        <position position="59"/>
    </location>
    <ligand>
        <name>ATP</name>
        <dbReference type="ChEBI" id="CHEBI:30616"/>
    </ligand>
</feature>
<keyword evidence="1" id="KW-0067">ATP-binding</keyword>
<dbReference type="PROSITE" id="PS00107">
    <property type="entry name" value="PROTEIN_KINASE_ATP"/>
    <property type="match status" value="1"/>
</dbReference>
<dbReference type="EMBL" id="KQ254284">
    <property type="protein sequence ID" value="KNC69579.1"/>
    <property type="molecule type" value="Genomic_DNA"/>
</dbReference>
<dbReference type="GO" id="GO:0004672">
    <property type="term" value="F:protein kinase activity"/>
    <property type="evidence" value="ECO:0007669"/>
    <property type="project" value="InterPro"/>
</dbReference>
<dbReference type="Proteomes" id="UP000054560">
    <property type="component" value="Unassembled WGS sequence"/>
</dbReference>
<evidence type="ECO:0000313" key="4">
    <source>
        <dbReference type="Proteomes" id="UP000054560"/>
    </source>
</evidence>
<dbReference type="RefSeq" id="XP_014143481.1">
    <property type="nucleotide sequence ID" value="XM_014288006.1"/>
</dbReference>
<dbReference type="GO" id="GO:0005524">
    <property type="term" value="F:ATP binding"/>
    <property type="evidence" value="ECO:0007669"/>
    <property type="project" value="UniProtKB-UniRule"/>
</dbReference>
<dbReference type="InterPro" id="IPR000719">
    <property type="entry name" value="Prot_kinase_dom"/>
</dbReference>
<keyword evidence="4" id="KW-1185">Reference proteome</keyword>
<name>A0A0L0EYX0_9EUKA</name>
<dbReference type="GeneID" id="25918412"/>
<evidence type="ECO:0000259" key="2">
    <source>
        <dbReference type="PROSITE" id="PS50011"/>
    </source>
</evidence>
<dbReference type="AlphaFoldDB" id="A0A0L0EYX0"/>
<organism evidence="3 4">
    <name type="scientific">Sphaeroforma arctica JP610</name>
    <dbReference type="NCBI Taxonomy" id="667725"/>
    <lineage>
        <taxon>Eukaryota</taxon>
        <taxon>Ichthyosporea</taxon>
        <taxon>Ichthyophonida</taxon>
        <taxon>Sphaeroforma</taxon>
    </lineage>
</organism>
<keyword evidence="1" id="KW-0547">Nucleotide-binding</keyword>
<evidence type="ECO:0000313" key="3">
    <source>
        <dbReference type="EMBL" id="KNC69579.1"/>
    </source>
</evidence>
<dbReference type="PROSITE" id="PS50011">
    <property type="entry name" value="PROTEIN_KINASE_DOM"/>
    <property type="match status" value="1"/>
</dbReference>
<feature type="non-terminal residue" evidence="3">
    <location>
        <position position="69"/>
    </location>
</feature>
<dbReference type="InterPro" id="IPR017441">
    <property type="entry name" value="Protein_kinase_ATP_BS"/>
</dbReference>
<dbReference type="SUPFAM" id="SSF56112">
    <property type="entry name" value="Protein kinase-like (PK-like)"/>
    <property type="match status" value="1"/>
</dbReference>
<dbReference type="InterPro" id="IPR011009">
    <property type="entry name" value="Kinase-like_dom_sf"/>
</dbReference>
<accession>A0A0L0EYX0</accession>
<reference evidence="3 4" key="1">
    <citation type="submission" date="2011-02" db="EMBL/GenBank/DDBJ databases">
        <title>The Genome Sequence of Sphaeroforma arctica JP610.</title>
        <authorList>
            <consortium name="The Broad Institute Genome Sequencing Platform"/>
            <person name="Russ C."/>
            <person name="Cuomo C."/>
            <person name="Young S.K."/>
            <person name="Zeng Q."/>
            <person name="Gargeya S."/>
            <person name="Alvarado L."/>
            <person name="Berlin A."/>
            <person name="Chapman S.B."/>
            <person name="Chen Z."/>
            <person name="Freedman E."/>
            <person name="Gellesch M."/>
            <person name="Goldberg J."/>
            <person name="Griggs A."/>
            <person name="Gujja S."/>
            <person name="Heilman E."/>
            <person name="Heiman D."/>
            <person name="Howarth C."/>
            <person name="Mehta T."/>
            <person name="Neiman D."/>
            <person name="Pearson M."/>
            <person name="Roberts A."/>
            <person name="Saif S."/>
            <person name="Shea T."/>
            <person name="Shenoy N."/>
            <person name="Sisk P."/>
            <person name="Stolte C."/>
            <person name="Sykes S."/>
            <person name="White J."/>
            <person name="Yandava C."/>
            <person name="Burger G."/>
            <person name="Gray M.W."/>
            <person name="Holland P.W.H."/>
            <person name="King N."/>
            <person name="Lang F.B.F."/>
            <person name="Roger A.J."/>
            <person name="Ruiz-Trillo I."/>
            <person name="Haas B."/>
            <person name="Nusbaum C."/>
            <person name="Birren B."/>
        </authorList>
    </citation>
    <scope>NUCLEOTIDE SEQUENCE [LARGE SCALE GENOMIC DNA]</scope>
    <source>
        <strain evidence="3 4">JP610</strain>
    </source>
</reference>
<gene>
    <name evidence="3" type="ORF">SARC_17908</name>
</gene>
<dbReference type="Gene3D" id="3.30.200.20">
    <property type="entry name" value="Phosphorylase Kinase, domain 1"/>
    <property type="match status" value="1"/>
</dbReference>
<proteinExistence type="predicted"/>
<sequence>MEANDEGAKEALDLLRLTSDMWIDERSFAILETLGEGTFGKVFRGVVFVSGCAVVCAVKTVKNPTTETE</sequence>
<protein>
    <recommendedName>
        <fullName evidence="2">Protein kinase domain-containing protein</fullName>
    </recommendedName>
</protein>
<evidence type="ECO:0000256" key="1">
    <source>
        <dbReference type="PROSITE-ProRule" id="PRU10141"/>
    </source>
</evidence>
<feature type="domain" description="Protein kinase" evidence="2">
    <location>
        <begin position="28"/>
        <end position="69"/>
    </location>
</feature>